<keyword evidence="3" id="KW-0433">Leucine-rich repeat</keyword>
<keyword evidence="11" id="KW-0472">Membrane</keyword>
<dbReference type="GO" id="GO:0005524">
    <property type="term" value="F:ATP binding"/>
    <property type="evidence" value="ECO:0007669"/>
    <property type="project" value="UniProtKB-KW"/>
</dbReference>
<evidence type="ECO:0000256" key="4">
    <source>
        <dbReference type="ARBA" id="ARBA00022692"/>
    </source>
</evidence>
<dbReference type="InterPro" id="IPR032675">
    <property type="entry name" value="LRR_dom_sf"/>
</dbReference>
<dbReference type="FunFam" id="1.10.510.10:FF:000095">
    <property type="entry name" value="protein STRUBBELIG-RECEPTOR FAMILY 8"/>
    <property type="match status" value="1"/>
</dbReference>
<dbReference type="GO" id="GO:0043531">
    <property type="term" value="F:ADP binding"/>
    <property type="evidence" value="ECO:0007669"/>
    <property type="project" value="InterPro"/>
</dbReference>
<keyword evidence="4" id="KW-0812">Transmembrane</keyword>
<dbReference type="GO" id="GO:0004672">
    <property type="term" value="F:protein kinase activity"/>
    <property type="evidence" value="ECO:0007669"/>
    <property type="project" value="InterPro"/>
</dbReference>
<feature type="coiled-coil region" evidence="12">
    <location>
        <begin position="23"/>
        <end position="57"/>
    </location>
</feature>
<dbReference type="PROSITE" id="PS50011">
    <property type="entry name" value="PROTEIN_KINASE_DOM"/>
    <property type="match status" value="1"/>
</dbReference>
<evidence type="ECO:0000313" key="16">
    <source>
        <dbReference type="Proteomes" id="UP000434276"/>
    </source>
</evidence>
<accession>A0A5S9YE45</accession>
<sequence length="1312" mass="148822">MGNNFSVESPSLAPFLCGKRKYLYNLERNLEALHKVMQDLNAMRNDLLKRVSKEEEIGLQGLQEVKEWISMVEEIEPKANRLLDESVSEIQRLSRYGYCSLIPASTYRYSEKVLTTMEGVETLRSKGVFEAVVHRALPPLVIKMPPIQLTVSQAKLLDTAWARLMDINVGTLGIYGRGGVGKTTLLTKLRNKLLVDAFGLVIFVVVGFEEVESIQDEIGKRLGLQWRRKTKERKAAEILAVLKEKRFVLLLDGIQRELDLEEIGVPFPSRDNGCKIVFTTQSLEACDESKWVDAKVEVTCLSPEEAWDLFQETVGESTLRSHQDIPKLARVVASTCRGLPLALNLIGEAMSRKRTVSEWRYTINVLASSTAEFPDMEDGALPILKSIYDNMSDEKNIRLCFLYCALFPENCDIRKEDLVNYWICEGIVAKEDREEAEIQGYEIICDLVRMRLLMEGGNGYCVRMHGMVREMALWIASDFGRQKEKFVILVGRERRHEMPAVNDWRMVTRMSVTSTPIEYIIDSPDCSKLTTLFIQGNSNLRLISGIFFRWMASLVVLDLSNNRELSELSEEVSCLVSLQFLNLSWTCITGLPLGLKELKSLIHLDLDYTYNLQNIDVIARLLNLQVLRLFHSVFMDLKLMEDLQLLKSLKELSLSVRGSSVLQRLLSIHRLSSSIQRLHLTATTIAHREIFSLNAMFGLRELDIFGCNIPEIAIDWRSAIRRETVHLGVIEKIPQFQNIRAVTIHQCASLTDLTLLLVAPCLGDLSVSECPQMEEVISKERAMAKLGNTSEQPFQNLTKLVLDGLPKLESIYWTPLPFPVLEYLEIRRCPELRRLPFNSESAIGNQVEMKIEEQLIKIVEWEDEATKQRFSYFKNRDFPQMAEDPKMDGLTSESHPIQNIDLVGTTGSGKTATSSSIKGKKVVQSGTHATGATMECQTYEVLTPDGPISNKIDTPESSLGRKISYPTVSTRASNLREFSITDLSITTQNFSQSSMIGSVFGHVFRGTVRNLEDPSSKIEVTVKQFDILNMQGHKEWINEVNFHGIVEHINVVKLLGYCAEDDERGFLVYEYMPNGSVEFHLSPRSDKVLTWDLRLRIAQDAARGLTYLHEEMELQIIYRDFKPSNILLDEDWNAKLSDFGFASFGPSEELTHASTVVVGTMGYAAPEYMATGHLTPKCDVWSYGVFLYELITGRRNKPNSRSEAGRVKPYLSDQRKFKLIVDPKLEGKYSIKSVQKLAIVANRCLARNPKARPKMSEVLKMVTEIVEASTGNCSPQLVSLNSLKASRDGREGGWFRKLWSWNKEEYVPVYND</sequence>
<dbReference type="Pfam" id="PF04548">
    <property type="entry name" value="AIG1"/>
    <property type="match status" value="1"/>
</dbReference>
<evidence type="ECO:0000256" key="6">
    <source>
        <dbReference type="ARBA" id="ARBA00022741"/>
    </source>
</evidence>
<reference evidence="15 16" key="1">
    <citation type="submission" date="2019-12" db="EMBL/GenBank/DDBJ databases">
        <authorList>
            <person name="Jiao W.-B."/>
            <person name="Schneeberger K."/>
        </authorList>
    </citation>
    <scope>NUCLEOTIDE SEQUENCE [LARGE SCALE GENOMIC DNA]</scope>
    <source>
        <strain evidence="16">cv. C24</strain>
    </source>
</reference>
<dbReference type="PROSITE" id="PS00108">
    <property type="entry name" value="PROTEIN_KINASE_ST"/>
    <property type="match status" value="1"/>
</dbReference>
<evidence type="ECO:0000256" key="2">
    <source>
        <dbReference type="ARBA" id="ARBA00008894"/>
    </source>
</evidence>
<keyword evidence="9" id="KW-1133">Transmembrane helix</keyword>
<dbReference type="Gene3D" id="3.30.200.20">
    <property type="entry name" value="Phosphorylase Kinase, domain 1"/>
    <property type="match status" value="1"/>
</dbReference>
<dbReference type="InterPro" id="IPR008271">
    <property type="entry name" value="Ser/Thr_kinase_AS"/>
</dbReference>
<dbReference type="Gene3D" id="1.10.510.10">
    <property type="entry name" value="Transferase(Phosphotransferase) domain 1"/>
    <property type="match status" value="1"/>
</dbReference>
<comment type="subcellular location">
    <subcellularLocation>
        <location evidence="1">Membrane</location>
    </subcellularLocation>
</comment>
<evidence type="ECO:0000256" key="1">
    <source>
        <dbReference type="ARBA" id="ARBA00004370"/>
    </source>
</evidence>
<evidence type="ECO:0000256" key="5">
    <source>
        <dbReference type="ARBA" id="ARBA00022737"/>
    </source>
</evidence>
<dbReference type="SUPFAM" id="SSF56112">
    <property type="entry name" value="Protein kinase-like (PK-like)"/>
    <property type="match status" value="1"/>
</dbReference>
<dbReference type="FunFam" id="1.10.10.10:FF:000322">
    <property type="entry name" value="Probable disease resistance protein At1g63360"/>
    <property type="match status" value="1"/>
</dbReference>
<feature type="compositionally biased region" description="Low complexity" evidence="13">
    <location>
        <begin position="904"/>
        <end position="917"/>
    </location>
</feature>
<keyword evidence="8" id="KW-0067">ATP-binding</keyword>
<feature type="domain" description="Protein kinase" evidence="14">
    <location>
        <begin position="994"/>
        <end position="1266"/>
    </location>
</feature>
<dbReference type="InterPro" id="IPR027417">
    <property type="entry name" value="P-loop_NTPase"/>
</dbReference>
<dbReference type="PROSITE" id="PS51450">
    <property type="entry name" value="LRR"/>
    <property type="match status" value="1"/>
</dbReference>
<dbReference type="Gene3D" id="3.80.10.10">
    <property type="entry name" value="Ribonuclease Inhibitor"/>
    <property type="match status" value="1"/>
</dbReference>
<dbReference type="InterPro" id="IPR042197">
    <property type="entry name" value="Apaf_helical"/>
</dbReference>
<dbReference type="Pfam" id="PF00069">
    <property type="entry name" value="Pkinase"/>
    <property type="match status" value="1"/>
</dbReference>
<dbReference type="Pfam" id="PF23559">
    <property type="entry name" value="WHD_DRP"/>
    <property type="match status" value="1"/>
</dbReference>
<dbReference type="InterPro" id="IPR057135">
    <property type="entry name" value="At4g27190-like_LRR"/>
</dbReference>
<dbReference type="Proteomes" id="UP000434276">
    <property type="component" value="Unassembled WGS sequence"/>
</dbReference>
<keyword evidence="7" id="KW-0611">Plant defense</keyword>
<dbReference type="InterPro" id="IPR058922">
    <property type="entry name" value="WHD_DRP"/>
</dbReference>
<dbReference type="Gene3D" id="3.40.50.300">
    <property type="entry name" value="P-loop containing nucleotide triphosphate hydrolases"/>
    <property type="match status" value="2"/>
</dbReference>
<dbReference type="InterPro" id="IPR050823">
    <property type="entry name" value="Plant_Ser_Thr_Prot_Kinase"/>
</dbReference>
<evidence type="ECO:0000256" key="3">
    <source>
        <dbReference type="ARBA" id="ARBA00022614"/>
    </source>
</evidence>
<organism evidence="15 16">
    <name type="scientific">Arabidopsis thaliana</name>
    <name type="common">Mouse-ear cress</name>
    <dbReference type="NCBI Taxonomy" id="3702"/>
    <lineage>
        <taxon>Eukaryota</taxon>
        <taxon>Viridiplantae</taxon>
        <taxon>Streptophyta</taxon>
        <taxon>Embryophyta</taxon>
        <taxon>Tracheophyta</taxon>
        <taxon>Spermatophyta</taxon>
        <taxon>Magnoliopsida</taxon>
        <taxon>eudicotyledons</taxon>
        <taxon>Gunneridae</taxon>
        <taxon>Pentapetalae</taxon>
        <taxon>rosids</taxon>
        <taxon>malvids</taxon>
        <taxon>Brassicales</taxon>
        <taxon>Brassicaceae</taxon>
        <taxon>Camelineae</taxon>
        <taxon>Arabidopsis</taxon>
    </lineage>
</organism>
<feature type="region of interest" description="Disordered" evidence="13">
    <location>
        <begin position="900"/>
        <end position="919"/>
    </location>
</feature>
<evidence type="ECO:0000256" key="12">
    <source>
        <dbReference type="SAM" id="Coils"/>
    </source>
</evidence>
<dbReference type="InterPro" id="IPR011009">
    <property type="entry name" value="Kinase-like_dom_sf"/>
</dbReference>
<keyword evidence="6" id="KW-0547">Nucleotide-binding</keyword>
<dbReference type="SUPFAM" id="SSF52058">
    <property type="entry name" value="L domain-like"/>
    <property type="match status" value="1"/>
</dbReference>
<keyword evidence="5" id="KW-0677">Repeat</keyword>
<evidence type="ECO:0000259" key="14">
    <source>
        <dbReference type="PROSITE" id="PS50011"/>
    </source>
</evidence>
<dbReference type="InterPro" id="IPR000719">
    <property type="entry name" value="Prot_kinase_dom"/>
</dbReference>
<evidence type="ECO:0000256" key="9">
    <source>
        <dbReference type="ARBA" id="ARBA00022989"/>
    </source>
</evidence>
<dbReference type="InterPro" id="IPR003593">
    <property type="entry name" value="AAA+_ATPase"/>
</dbReference>
<dbReference type="FunFam" id="1.10.8.430:FF:000003">
    <property type="entry name" value="Probable disease resistance protein At5g66910"/>
    <property type="match status" value="1"/>
</dbReference>
<protein>
    <recommendedName>
        <fullName evidence="14">Protein kinase domain-containing protein</fullName>
    </recommendedName>
</protein>
<dbReference type="Gene3D" id="1.10.10.10">
    <property type="entry name" value="Winged helix-like DNA-binding domain superfamily/Winged helix DNA-binding domain"/>
    <property type="match status" value="1"/>
</dbReference>
<evidence type="ECO:0000256" key="10">
    <source>
        <dbReference type="ARBA" id="ARBA00023054"/>
    </source>
</evidence>
<dbReference type="InterPro" id="IPR001611">
    <property type="entry name" value="Leu-rich_rpt"/>
</dbReference>
<evidence type="ECO:0000256" key="13">
    <source>
        <dbReference type="SAM" id="MobiDB-lite"/>
    </source>
</evidence>
<dbReference type="PRINTS" id="PR00364">
    <property type="entry name" value="DISEASERSIST"/>
</dbReference>
<dbReference type="Pfam" id="PF23247">
    <property type="entry name" value="LRR_RPS2"/>
    <property type="match status" value="1"/>
</dbReference>
<dbReference type="InterPro" id="IPR002182">
    <property type="entry name" value="NB-ARC"/>
</dbReference>
<comment type="similarity">
    <text evidence="2">Belongs to the disease resistance NB-LRR family.</text>
</comment>
<gene>
    <name evidence="15" type="ORF">C24_LOCUS24795</name>
</gene>
<evidence type="ECO:0000313" key="15">
    <source>
        <dbReference type="EMBL" id="CAA0408176.1"/>
    </source>
</evidence>
<keyword evidence="10 12" id="KW-0175">Coiled coil</keyword>
<dbReference type="SMART" id="SM00382">
    <property type="entry name" value="AAA"/>
    <property type="match status" value="1"/>
</dbReference>
<dbReference type="GO" id="GO:0006952">
    <property type="term" value="P:defense response"/>
    <property type="evidence" value="ECO:0007669"/>
    <property type="project" value="UniProtKB-KW"/>
</dbReference>
<dbReference type="ExpressionAtlas" id="A0A5S9YE45">
    <property type="expression patterns" value="baseline and differential"/>
</dbReference>
<dbReference type="InterPro" id="IPR006703">
    <property type="entry name" value="G_AIG1"/>
</dbReference>
<evidence type="ECO:0000256" key="7">
    <source>
        <dbReference type="ARBA" id="ARBA00022821"/>
    </source>
</evidence>
<dbReference type="GO" id="GO:0016020">
    <property type="term" value="C:membrane"/>
    <property type="evidence" value="ECO:0007669"/>
    <property type="project" value="UniProtKB-SubCell"/>
</dbReference>
<dbReference type="Pfam" id="PF13855">
    <property type="entry name" value="LRR_8"/>
    <property type="match status" value="1"/>
</dbReference>
<dbReference type="SUPFAM" id="SSF52540">
    <property type="entry name" value="P-loop containing nucleoside triphosphate hydrolases"/>
    <property type="match status" value="2"/>
</dbReference>
<dbReference type="FunFam" id="3.40.50.300:FF:001091">
    <property type="entry name" value="Probable disease resistance protein At1g61300"/>
    <property type="match status" value="1"/>
</dbReference>
<dbReference type="OrthoDB" id="1104845at2759"/>
<name>A0A5S9YE45_ARATH</name>
<dbReference type="EMBL" id="CACSHJ010000096">
    <property type="protein sequence ID" value="CAA0408176.1"/>
    <property type="molecule type" value="Genomic_DNA"/>
</dbReference>
<dbReference type="GO" id="GO:0005525">
    <property type="term" value="F:GTP binding"/>
    <property type="evidence" value="ECO:0007669"/>
    <property type="project" value="InterPro"/>
</dbReference>
<evidence type="ECO:0000256" key="11">
    <source>
        <dbReference type="ARBA" id="ARBA00023136"/>
    </source>
</evidence>
<dbReference type="InterPro" id="IPR036388">
    <property type="entry name" value="WH-like_DNA-bd_sf"/>
</dbReference>
<dbReference type="Pfam" id="PF00931">
    <property type="entry name" value="NB-ARC"/>
    <property type="match status" value="1"/>
</dbReference>
<proteinExistence type="inferred from homology"/>
<evidence type="ECO:0000256" key="8">
    <source>
        <dbReference type="ARBA" id="ARBA00022840"/>
    </source>
</evidence>
<dbReference type="FunFam" id="3.80.10.10:FF:002770">
    <property type="entry name" value="Probable disease resistance protein At5g47260"/>
    <property type="match status" value="1"/>
</dbReference>
<dbReference type="PANTHER" id="PTHR45621">
    <property type="entry name" value="OS01G0588500 PROTEIN-RELATED"/>
    <property type="match status" value="1"/>
</dbReference>
<dbReference type="Gene3D" id="1.10.8.430">
    <property type="entry name" value="Helical domain of apoptotic protease-activating factors"/>
    <property type="match status" value="1"/>
</dbReference>